<comment type="caution">
    <text evidence="1">The sequence shown here is derived from an EMBL/GenBank/DDBJ whole genome shotgun (WGS) entry which is preliminary data.</text>
</comment>
<evidence type="ECO:0000313" key="1">
    <source>
        <dbReference type="EMBL" id="MCF8713434.1"/>
    </source>
</evidence>
<protein>
    <submittedName>
        <fullName evidence="1">Uncharacterized protein</fullName>
    </submittedName>
</protein>
<gene>
    <name evidence="1" type="ORF">JM658_01215</name>
</gene>
<dbReference type="Proteomes" id="UP000829517">
    <property type="component" value="Unassembled WGS sequence"/>
</dbReference>
<evidence type="ECO:0000313" key="2">
    <source>
        <dbReference type="Proteomes" id="UP000829517"/>
    </source>
</evidence>
<accession>A0ABS9IZ27</accession>
<dbReference type="EMBL" id="JAETXX010000001">
    <property type="protein sequence ID" value="MCF8713434.1"/>
    <property type="molecule type" value="Genomic_DNA"/>
</dbReference>
<proteinExistence type="predicted"/>
<sequence length="170" mass="20300">MSKRDLKKYLSTLKKEDLETQVLELYTRFKEVKVYYDFVFNPKEDKLIDQCKAKIANEYFPVSRRKPRARRSVAQKHIKHFIDLGVNPIMVADVMWFNLEIAQTYNREKQLKQDAFYKSMAKSFDEAVKYILVHGLLDEFKVRLLAVYEEAQVQEWPTLYTMESTLDLLD</sequence>
<organism evidence="1 2">
    <name type="scientific">Joostella atrarenae</name>
    <dbReference type="NCBI Taxonomy" id="679257"/>
    <lineage>
        <taxon>Bacteria</taxon>
        <taxon>Pseudomonadati</taxon>
        <taxon>Bacteroidota</taxon>
        <taxon>Flavobacteriia</taxon>
        <taxon>Flavobacteriales</taxon>
        <taxon>Flavobacteriaceae</taxon>
        <taxon>Joostella</taxon>
    </lineage>
</organism>
<dbReference type="RefSeq" id="WP_236957405.1">
    <property type="nucleotide sequence ID" value="NZ_JAETXX010000001.1"/>
</dbReference>
<dbReference type="Pfam" id="PF19652">
    <property type="entry name" value="DUF6155"/>
    <property type="match status" value="1"/>
</dbReference>
<reference evidence="1 2" key="1">
    <citation type="submission" date="2021-01" db="EMBL/GenBank/DDBJ databases">
        <title>Genome sequencing of Joostella atrarenae M1-2 (= KCTC 23194).</title>
        <authorList>
            <person name="Zakaria M.R."/>
            <person name="Lam M.Q."/>
            <person name="Chong C.S."/>
        </authorList>
    </citation>
    <scope>NUCLEOTIDE SEQUENCE [LARGE SCALE GENOMIC DNA]</scope>
    <source>
        <strain evidence="1 2">M1-2</strain>
    </source>
</reference>
<dbReference type="InterPro" id="IPR046153">
    <property type="entry name" value="DUF6155"/>
</dbReference>
<keyword evidence="2" id="KW-1185">Reference proteome</keyword>
<name>A0ABS9IZ27_9FLAO</name>